<keyword evidence="10" id="KW-1185">Reference proteome</keyword>
<dbReference type="Gene3D" id="3.90.1750.10">
    <property type="entry name" value="Hect, E3 ligase catalytic domains"/>
    <property type="match status" value="1"/>
</dbReference>
<dbReference type="FunFam" id="3.30.2410.10:FF:000003">
    <property type="entry name" value="probable E3 ubiquitin-protein ligase HERC4 isoform X1"/>
    <property type="match status" value="1"/>
</dbReference>
<dbReference type="EC" id="2.3.2.26" evidence="3"/>
<dbReference type="Gene3D" id="3.30.2410.10">
    <property type="entry name" value="Hect, E3 ligase catalytic domain"/>
    <property type="match status" value="1"/>
</dbReference>
<dbReference type="SMART" id="SM00119">
    <property type="entry name" value="HECTc"/>
    <property type="match status" value="1"/>
</dbReference>
<dbReference type="InterPro" id="IPR000408">
    <property type="entry name" value="Reg_chr_condens"/>
</dbReference>
<sequence length="733" mass="83660">MSSVPCVVDDLMGSKVTRVAAGRCHTIAVVKGRVYTFGLNSSGQLGNGTSQKQLTPSSLENCDQVTAIFTGWDHTFIVRTAGLLDLHPGHSAILRYPMLLSKARIADYLSRREKMDLIGDLEVAFSSLSLLNGSFLYEDERRYKIDEKNHGVNLDDVMDAMNLLGQSSDSKQFSELIVDGCKESFFGKDFYPKTFISDECLRGFLILPWLNSFVSNLNKDVIERLHIPLSKAFKQLQPAQQDTLEKWWKLVPVRHFNRIVSGLVAAVSKSLERNPDITRNLPLLEVLTRLNKLNSSINKIPFESFYVDILSEKVDLKMDYCRWTAYNQQGRSGEHFWSDFPFILNGPAKGDLLHVDASLRQQVMVSNSYVNLFGHQVLVQNPMFHYRVRRKHIVEDTVTILPQVPLETLQKPLRVEFAGEEGEDGGGIRKEYFMLLFQQILQPEYGMFNEDSESHLVWFSGNTSESHEFKMVGTLTALAVYNNVLVDFPFPLALYKLLLKQKVGLDDFCELHPTEGKGLQSLLDYEEDNMEDVFDLMFSITHLVYGHPTEIELKPGGKDIPVNQQNKQEYVELYVKSRLEGGVNGEIGKQFEYFRQGFTAVMKSRLVNLFQPRELMELVSGSENYDWTEFREIVQYDGVYHASHPAILAFWEAFQELNQEERKKFLQFLSGTTRLPVKGMKELKVKFQPSSPTALPVAHTCANILDLPNINNKTEMLRRLRISLEHTSGFTLV</sequence>
<protein>
    <recommendedName>
        <fullName evidence="3">HECT-type E3 ubiquitin transferase</fullName>
        <ecNumber evidence="3">2.3.2.26</ecNumber>
    </recommendedName>
</protein>
<dbReference type="GO" id="GO:0000209">
    <property type="term" value="P:protein polyubiquitination"/>
    <property type="evidence" value="ECO:0007669"/>
    <property type="project" value="InterPro"/>
</dbReference>
<dbReference type="SUPFAM" id="SSF50985">
    <property type="entry name" value="RCC1/BLIP-II"/>
    <property type="match status" value="1"/>
</dbReference>
<reference evidence="11" key="1">
    <citation type="submission" date="2024-02" db="UniProtKB">
        <authorList>
            <consortium name="WormBaseParasite"/>
        </authorList>
    </citation>
    <scope>IDENTIFICATION</scope>
</reference>
<accession>A0AAF3F1V8</accession>
<dbReference type="WBParaSite" id="MBELARI_LOCUS20533">
    <property type="protein sequence ID" value="MBELARI_LOCUS20533"/>
    <property type="gene ID" value="MBELARI_LOCUS20533"/>
</dbReference>
<dbReference type="PROSITE" id="PS50237">
    <property type="entry name" value="HECT"/>
    <property type="match status" value="1"/>
</dbReference>
<dbReference type="Pfam" id="PF00632">
    <property type="entry name" value="HECT"/>
    <property type="match status" value="1"/>
</dbReference>
<dbReference type="InterPro" id="IPR044611">
    <property type="entry name" value="E3A/B/C-like"/>
</dbReference>
<feature type="repeat" description="RCC1" evidence="8">
    <location>
        <begin position="32"/>
        <end position="81"/>
    </location>
</feature>
<evidence type="ECO:0000256" key="2">
    <source>
        <dbReference type="ARBA" id="ARBA00004496"/>
    </source>
</evidence>
<comment type="subcellular location">
    <subcellularLocation>
        <location evidence="2">Cytoplasm</location>
    </subcellularLocation>
</comment>
<evidence type="ECO:0000256" key="6">
    <source>
        <dbReference type="ARBA" id="ARBA00022786"/>
    </source>
</evidence>
<dbReference type="PANTHER" id="PTHR45700:SF8">
    <property type="entry name" value="HECT-TYPE E3 UBIQUITIN TRANSFERASE"/>
    <property type="match status" value="1"/>
</dbReference>
<evidence type="ECO:0000256" key="1">
    <source>
        <dbReference type="ARBA" id="ARBA00000885"/>
    </source>
</evidence>
<evidence type="ECO:0000259" key="9">
    <source>
        <dbReference type="PROSITE" id="PS50237"/>
    </source>
</evidence>
<dbReference type="GO" id="GO:0061630">
    <property type="term" value="F:ubiquitin protein ligase activity"/>
    <property type="evidence" value="ECO:0007669"/>
    <property type="project" value="UniProtKB-EC"/>
</dbReference>
<evidence type="ECO:0000256" key="5">
    <source>
        <dbReference type="ARBA" id="ARBA00022679"/>
    </source>
</evidence>
<evidence type="ECO:0000313" key="11">
    <source>
        <dbReference type="WBParaSite" id="MBELARI_LOCUS20533"/>
    </source>
</evidence>
<dbReference type="InterPro" id="IPR000569">
    <property type="entry name" value="HECT_dom"/>
</dbReference>
<evidence type="ECO:0000313" key="10">
    <source>
        <dbReference type="Proteomes" id="UP000887575"/>
    </source>
</evidence>
<organism evidence="10 11">
    <name type="scientific">Mesorhabditis belari</name>
    <dbReference type="NCBI Taxonomy" id="2138241"/>
    <lineage>
        <taxon>Eukaryota</taxon>
        <taxon>Metazoa</taxon>
        <taxon>Ecdysozoa</taxon>
        <taxon>Nematoda</taxon>
        <taxon>Chromadorea</taxon>
        <taxon>Rhabditida</taxon>
        <taxon>Rhabditina</taxon>
        <taxon>Rhabditomorpha</taxon>
        <taxon>Rhabditoidea</taxon>
        <taxon>Rhabditidae</taxon>
        <taxon>Mesorhabditinae</taxon>
        <taxon>Mesorhabditis</taxon>
    </lineage>
</organism>
<keyword evidence="5" id="KW-0808">Transferase</keyword>
<dbReference type="SUPFAM" id="SSF56204">
    <property type="entry name" value="Hect, E3 ligase catalytic domain"/>
    <property type="match status" value="1"/>
</dbReference>
<dbReference type="PANTHER" id="PTHR45700">
    <property type="entry name" value="UBIQUITIN-PROTEIN LIGASE E3C"/>
    <property type="match status" value="1"/>
</dbReference>
<comment type="catalytic activity">
    <reaction evidence="1">
        <text>S-ubiquitinyl-[E2 ubiquitin-conjugating enzyme]-L-cysteine + [acceptor protein]-L-lysine = [E2 ubiquitin-conjugating enzyme]-L-cysteine + N(6)-ubiquitinyl-[acceptor protein]-L-lysine.</text>
        <dbReference type="EC" id="2.3.2.26"/>
    </reaction>
</comment>
<dbReference type="Proteomes" id="UP000887575">
    <property type="component" value="Unassembled WGS sequence"/>
</dbReference>
<keyword evidence="4" id="KW-0963">Cytoplasm</keyword>
<name>A0AAF3F1V8_9BILA</name>
<dbReference type="Gene3D" id="2.130.10.30">
    <property type="entry name" value="Regulator of chromosome condensation 1/beta-lactamase-inhibitor protein II"/>
    <property type="match status" value="1"/>
</dbReference>
<proteinExistence type="predicted"/>
<dbReference type="AlphaFoldDB" id="A0AAF3F1V8"/>
<dbReference type="PROSITE" id="PS50012">
    <property type="entry name" value="RCC1_3"/>
    <property type="match status" value="1"/>
</dbReference>
<dbReference type="GO" id="GO:0005737">
    <property type="term" value="C:cytoplasm"/>
    <property type="evidence" value="ECO:0007669"/>
    <property type="project" value="UniProtKB-SubCell"/>
</dbReference>
<evidence type="ECO:0000256" key="4">
    <source>
        <dbReference type="ARBA" id="ARBA00022490"/>
    </source>
</evidence>
<feature type="active site" description="Glycyl thioester intermediate" evidence="7">
    <location>
        <position position="701"/>
    </location>
</feature>
<keyword evidence="6 7" id="KW-0833">Ubl conjugation pathway</keyword>
<dbReference type="InterPro" id="IPR009091">
    <property type="entry name" value="RCC1/BLIP-II"/>
</dbReference>
<dbReference type="FunFam" id="3.30.2160.10:FF:000004">
    <property type="entry name" value="probable E3 ubiquitin-protein ligase HERC4 isoform X1"/>
    <property type="match status" value="1"/>
</dbReference>
<evidence type="ECO:0000256" key="8">
    <source>
        <dbReference type="PROSITE-ProRule" id="PRU00235"/>
    </source>
</evidence>
<evidence type="ECO:0000256" key="7">
    <source>
        <dbReference type="PROSITE-ProRule" id="PRU00104"/>
    </source>
</evidence>
<dbReference type="PROSITE" id="PS00626">
    <property type="entry name" value="RCC1_2"/>
    <property type="match status" value="1"/>
</dbReference>
<dbReference type="Gene3D" id="3.30.2160.10">
    <property type="entry name" value="Hect, E3 ligase catalytic domain"/>
    <property type="match status" value="1"/>
</dbReference>
<dbReference type="Pfam" id="PF00415">
    <property type="entry name" value="RCC1"/>
    <property type="match status" value="1"/>
</dbReference>
<dbReference type="InterPro" id="IPR035983">
    <property type="entry name" value="Hect_E3_ubiquitin_ligase"/>
</dbReference>
<dbReference type="CDD" id="cd00078">
    <property type="entry name" value="HECTc"/>
    <property type="match status" value="1"/>
</dbReference>
<feature type="domain" description="HECT" evidence="9">
    <location>
        <begin position="405"/>
        <end position="733"/>
    </location>
</feature>
<evidence type="ECO:0000256" key="3">
    <source>
        <dbReference type="ARBA" id="ARBA00012485"/>
    </source>
</evidence>